<organism evidence="2 3">
    <name type="scientific">Corallococcus terminator</name>
    <dbReference type="NCBI Taxonomy" id="2316733"/>
    <lineage>
        <taxon>Bacteria</taxon>
        <taxon>Pseudomonadati</taxon>
        <taxon>Myxococcota</taxon>
        <taxon>Myxococcia</taxon>
        <taxon>Myxococcales</taxon>
        <taxon>Cystobacterineae</taxon>
        <taxon>Myxococcaceae</taxon>
        <taxon>Corallococcus</taxon>
    </lineage>
</organism>
<feature type="repeat" description="TPR" evidence="1">
    <location>
        <begin position="224"/>
        <end position="257"/>
    </location>
</feature>
<proteinExistence type="predicted"/>
<dbReference type="InterPro" id="IPR019734">
    <property type="entry name" value="TPR_rpt"/>
</dbReference>
<accession>A0A3A8JAF2</accession>
<dbReference type="RefSeq" id="WP_120541505.1">
    <property type="nucleotide sequence ID" value="NZ_RAVZ01000097.1"/>
</dbReference>
<dbReference type="OrthoDB" id="9777400at2"/>
<dbReference type="PROSITE" id="PS50005">
    <property type="entry name" value="TPR"/>
    <property type="match status" value="1"/>
</dbReference>
<comment type="caution">
    <text evidence="2">The sequence shown here is derived from an EMBL/GenBank/DDBJ whole genome shotgun (WGS) entry which is preliminary data.</text>
</comment>
<dbReference type="Gene3D" id="1.25.40.10">
    <property type="entry name" value="Tetratricopeptide repeat domain"/>
    <property type="match status" value="2"/>
</dbReference>
<dbReference type="SMART" id="SM00028">
    <property type="entry name" value="TPR"/>
    <property type="match status" value="3"/>
</dbReference>
<sequence length="408" mass="43139">MCSHSLSSKGVSRTALGLTLAVSLGLAGCGQTPATERVPFTPTTDSAVLEQVPATATDAKARERAALRRALAARADQLDLALRLARLDIEEGRASGDPRYLGRAQAALTPWWDAATPPPGVRLLRATILQGRHEFPAALADLDALVRESPDDAQAWLTRAVVLGVRGEHAEAARSCTMLAPLAGSLAGAVCQAQVKSLAGRSREAQSLLSAALARGAHGVEEQAWALSTLAEATARAGDTERAAKLFARVLTLDPSDAYTRAAYADLLLDLGRPRDVIALVKDHGQDDNQLLRRVLAEAALGTPEAPALAAELGSRHAVSHLRGDGLHAREEARFALHILKDPAKALKLAQVNWEVQHEPWDVRLLLETALANHTPEAAAPALRFLEASGADDPGLLALAERARKASP</sequence>
<evidence type="ECO:0000313" key="3">
    <source>
        <dbReference type="Proteomes" id="UP000268094"/>
    </source>
</evidence>
<dbReference type="Pfam" id="PF14559">
    <property type="entry name" value="TPR_19"/>
    <property type="match status" value="1"/>
</dbReference>
<evidence type="ECO:0000256" key="1">
    <source>
        <dbReference type="PROSITE-ProRule" id="PRU00339"/>
    </source>
</evidence>
<evidence type="ECO:0000313" key="2">
    <source>
        <dbReference type="EMBL" id="RKG87451.1"/>
    </source>
</evidence>
<gene>
    <name evidence="2" type="ORF">D7V88_16005</name>
</gene>
<protein>
    <submittedName>
        <fullName evidence="2">Uncharacterized protein</fullName>
    </submittedName>
</protein>
<keyword evidence="1" id="KW-0802">TPR repeat</keyword>
<dbReference type="EMBL" id="RAVZ01000097">
    <property type="protein sequence ID" value="RKG87451.1"/>
    <property type="molecule type" value="Genomic_DNA"/>
</dbReference>
<reference evidence="3" key="1">
    <citation type="submission" date="2018-09" db="EMBL/GenBank/DDBJ databases">
        <authorList>
            <person name="Livingstone P.G."/>
            <person name="Whitworth D.E."/>
        </authorList>
    </citation>
    <scope>NUCLEOTIDE SEQUENCE [LARGE SCALE GENOMIC DNA]</scope>
    <source>
        <strain evidence="3">CA054A</strain>
    </source>
</reference>
<name>A0A3A8JAF2_9BACT</name>
<dbReference type="SUPFAM" id="SSF48452">
    <property type="entry name" value="TPR-like"/>
    <property type="match status" value="1"/>
</dbReference>
<dbReference type="Proteomes" id="UP000268094">
    <property type="component" value="Unassembled WGS sequence"/>
</dbReference>
<dbReference type="Pfam" id="PF13432">
    <property type="entry name" value="TPR_16"/>
    <property type="match status" value="1"/>
</dbReference>
<keyword evidence="3" id="KW-1185">Reference proteome</keyword>
<dbReference type="InterPro" id="IPR011990">
    <property type="entry name" value="TPR-like_helical_dom_sf"/>
</dbReference>
<dbReference type="AlphaFoldDB" id="A0A3A8JAF2"/>